<gene>
    <name evidence="14" type="ORF">AYO20_10915</name>
</gene>
<evidence type="ECO:0000256" key="6">
    <source>
        <dbReference type="ARBA" id="ARBA00022750"/>
    </source>
</evidence>
<dbReference type="PANTHER" id="PTHR47966">
    <property type="entry name" value="BETA-SITE APP-CLEAVING ENZYME, ISOFORM A-RELATED"/>
    <property type="match status" value="1"/>
</dbReference>
<dbReference type="PANTHER" id="PTHR47966:SF23">
    <property type="entry name" value="ASPARTIC ENDOPEPTIDASE, PUTATIVE (AFU_ORTHOLOGUE AFUA_2G15950)-RELATED"/>
    <property type="match status" value="1"/>
</dbReference>
<evidence type="ECO:0000256" key="8">
    <source>
        <dbReference type="ARBA" id="ARBA00023145"/>
    </source>
</evidence>
<dbReference type="GO" id="GO:0006508">
    <property type="term" value="P:proteolysis"/>
    <property type="evidence" value="ECO:0007669"/>
    <property type="project" value="UniProtKB-KW"/>
</dbReference>
<dbReference type="InterPro" id="IPR021109">
    <property type="entry name" value="Peptidase_aspartic_dom_sf"/>
</dbReference>
<keyword evidence="8" id="KW-0865">Zymogen</keyword>
<feature type="domain" description="Peptidase A1" evidence="13">
    <location>
        <begin position="133"/>
        <end position="446"/>
    </location>
</feature>
<dbReference type="GeneID" id="34594303"/>
<protein>
    <recommendedName>
        <fullName evidence="13">Peptidase A1 domain-containing protein</fullName>
    </recommendedName>
</protein>
<dbReference type="GO" id="GO:0004190">
    <property type="term" value="F:aspartic-type endopeptidase activity"/>
    <property type="evidence" value="ECO:0007669"/>
    <property type="project" value="UniProtKB-KW"/>
</dbReference>
<dbReference type="PROSITE" id="PS51767">
    <property type="entry name" value="PEPTIDASE_A1"/>
    <property type="match status" value="1"/>
</dbReference>
<keyword evidence="15" id="KW-1185">Reference proteome</keyword>
<evidence type="ECO:0000256" key="11">
    <source>
        <dbReference type="RuleBase" id="RU000454"/>
    </source>
</evidence>
<evidence type="ECO:0000256" key="3">
    <source>
        <dbReference type="ARBA" id="ARBA00022525"/>
    </source>
</evidence>
<accession>A0A178C1D2</accession>
<dbReference type="GO" id="GO:0005576">
    <property type="term" value="C:extracellular region"/>
    <property type="evidence" value="ECO:0007669"/>
    <property type="project" value="UniProtKB-SubCell"/>
</dbReference>
<dbReference type="Gene3D" id="2.40.70.10">
    <property type="entry name" value="Acid Proteases"/>
    <property type="match status" value="2"/>
</dbReference>
<evidence type="ECO:0000256" key="2">
    <source>
        <dbReference type="ARBA" id="ARBA00007447"/>
    </source>
</evidence>
<comment type="subcellular location">
    <subcellularLocation>
        <location evidence="1">Secreted</location>
    </subcellularLocation>
</comment>
<proteinExistence type="inferred from homology"/>
<dbReference type="AlphaFoldDB" id="A0A178C1D2"/>
<evidence type="ECO:0000259" key="13">
    <source>
        <dbReference type="PROSITE" id="PS51767"/>
    </source>
</evidence>
<dbReference type="PRINTS" id="PR00792">
    <property type="entry name" value="PEPSIN"/>
</dbReference>
<keyword evidence="6 11" id="KW-0064">Aspartyl protease</keyword>
<evidence type="ECO:0000256" key="7">
    <source>
        <dbReference type="ARBA" id="ARBA00022801"/>
    </source>
</evidence>
<keyword evidence="7 11" id="KW-0378">Hydrolase</keyword>
<dbReference type="RefSeq" id="XP_022494835.1">
    <property type="nucleotide sequence ID" value="XM_022649171.1"/>
</dbReference>
<keyword evidence="9" id="KW-0325">Glycoprotein</keyword>
<feature type="compositionally biased region" description="Polar residues" evidence="12">
    <location>
        <begin position="122"/>
        <end position="131"/>
    </location>
</feature>
<dbReference type="InterPro" id="IPR033121">
    <property type="entry name" value="PEPTIDASE_A1"/>
</dbReference>
<dbReference type="InterPro" id="IPR001461">
    <property type="entry name" value="Aspartic_peptidase_A1"/>
</dbReference>
<dbReference type="FunFam" id="2.40.70.10:FF:000026">
    <property type="entry name" value="Endothiapepsin"/>
    <property type="match status" value="1"/>
</dbReference>
<evidence type="ECO:0000256" key="4">
    <source>
        <dbReference type="ARBA" id="ARBA00022670"/>
    </source>
</evidence>
<dbReference type="SUPFAM" id="SSF50630">
    <property type="entry name" value="Acid proteases"/>
    <property type="match status" value="1"/>
</dbReference>
<dbReference type="Proteomes" id="UP000185904">
    <property type="component" value="Unassembled WGS sequence"/>
</dbReference>
<evidence type="ECO:0000256" key="10">
    <source>
        <dbReference type="PIRSR" id="PIRSR601461-1"/>
    </source>
</evidence>
<dbReference type="CDD" id="cd06097">
    <property type="entry name" value="Aspergillopepsin_like"/>
    <property type="match status" value="1"/>
</dbReference>
<evidence type="ECO:0000256" key="5">
    <source>
        <dbReference type="ARBA" id="ARBA00022729"/>
    </source>
</evidence>
<evidence type="ECO:0000256" key="12">
    <source>
        <dbReference type="SAM" id="MobiDB-lite"/>
    </source>
</evidence>
<comment type="similarity">
    <text evidence="2 11">Belongs to the peptidase A1 family.</text>
</comment>
<dbReference type="InterPro" id="IPR001969">
    <property type="entry name" value="Aspartic_peptidase_AS"/>
</dbReference>
<feature type="active site" evidence="10">
    <location>
        <position position="334"/>
    </location>
</feature>
<sequence>MPSVESSLLDTEIPSLALGLNRELTRSIVDLLITILRHADGVAQDCLAQFETMPQHCGKRSFKVPRIQQHNYRPNGKAAYRKAMFKFGFGDIEFLPGGEVATTIKATTEAQLDTTGNEDGETSASPTQNDAQFLSPVNVGGQTLVLNFDSGSSDTWVFNTNLPANAQQGHTIYDPTKSTTFQNTLQGSTFNISYGDGSSASGPVGVDEFDIGGATVAAQAIGLPDTVADSFVTDSAANGLVGLAFSQLNTIQPTPQKTFFDNVLPDLTLPVFTAQLKSGEVGSYEFGNIDTSSFSGQLTSAPVDSSRGFWEVDSATAAVQGQTINIAGGTAILDTGTSLMLVPDQMVTAYWGTVDGAQISQAAGGVIFPCNTQLPDLQVAIGNNMATVSGDGMNFANVGTDTRTGEQFCFGGLQSNQGLPFAIYGDVFFKSQFVVFDASGPSVSFAPHS</sequence>
<keyword evidence="4 11" id="KW-0645">Protease</keyword>
<feature type="region of interest" description="Disordered" evidence="12">
    <location>
        <begin position="110"/>
        <end position="131"/>
    </location>
</feature>
<dbReference type="InterPro" id="IPR034163">
    <property type="entry name" value="Aspergillopepsin-like_cat_dom"/>
</dbReference>
<dbReference type="EMBL" id="LVCJ01000126">
    <property type="protein sequence ID" value="OAL23710.1"/>
    <property type="molecule type" value="Genomic_DNA"/>
</dbReference>
<dbReference type="Pfam" id="PF00026">
    <property type="entry name" value="Asp"/>
    <property type="match status" value="1"/>
</dbReference>
<evidence type="ECO:0000313" key="14">
    <source>
        <dbReference type="EMBL" id="OAL23710.1"/>
    </source>
</evidence>
<keyword evidence="5" id="KW-0732">Signal</keyword>
<evidence type="ECO:0000256" key="1">
    <source>
        <dbReference type="ARBA" id="ARBA00004613"/>
    </source>
</evidence>
<dbReference type="PROSITE" id="PS00141">
    <property type="entry name" value="ASP_PROTEASE"/>
    <property type="match status" value="1"/>
</dbReference>
<dbReference type="OrthoDB" id="2747330at2759"/>
<evidence type="ECO:0000313" key="15">
    <source>
        <dbReference type="Proteomes" id="UP000185904"/>
    </source>
</evidence>
<comment type="caution">
    <text evidence="14">The sequence shown here is derived from an EMBL/GenBank/DDBJ whole genome shotgun (WGS) entry which is preliminary data.</text>
</comment>
<feature type="active site" evidence="10">
    <location>
        <position position="149"/>
    </location>
</feature>
<keyword evidence="3" id="KW-0964">Secreted</keyword>
<organism evidence="14 15">
    <name type="scientific">Fonsecaea nubica</name>
    <dbReference type="NCBI Taxonomy" id="856822"/>
    <lineage>
        <taxon>Eukaryota</taxon>
        <taxon>Fungi</taxon>
        <taxon>Dikarya</taxon>
        <taxon>Ascomycota</taxon>
        <taxon>Pezizomycotina</taxon>
        <taxon>Eurotiomycetes</taxon>
        <taxon>Chaetothyriomycetidae</taxon>
        <taxon>Chaetothyriales</taxon>
        <taxon>Herpotrichiellaceae</taxon>
        <taxon>Fonsecaea</taxon>
    </lineage>
</organism>
<name>A0A178C1D2_9EURO</name>
<evidence type="ECO:0000256" key="9">
    <source>
        <dbReference type="ARBA" id="ARBA00023180"/>
    </source>
</evidence>
<reference evidence="14 15" key="1">
    <citation type="submission" date="2016-03" db="EMBL/GenBank/DDBJ databases">
        <title>The draft genome sequence of Fonsecaea nubica causative agent of cutaneous subcutaneous infection in human host.</title>
        <authorList>
            <person name="Costa F."/>
            <person name="Sybren D.H."/>
            <person name="Raittz R.T."/>
            <person name="Weiss V.A."/>
            <person name="Leao A.C."/>
            <person name="Gomes R."/>
            <person name="De Souza E.M."/>
            <person name="Pedrosa F.O."/>
            <person name="Steffens M.B."/>
            <person name="Bombassaro A."/>
            <person name="Tadra-Sfeir M.Z."/>
            <person name="Moreno L.F."/>
            <person name="Najafzadeh M.J."/>
            <person name="Felipe M.S."/>
            <person name="Teixeira M."/>
            <person name="Sun J."/>
            <person name="Xi L."/>
            <person name="Castro M.A."/>
            <person name="Vicente V.A."/>
        </authorList>
    </citation>
    <scope>NUCLEOTIDE SEQUENCE [LARGE SCALE GENOMIC DNA]</scope>
    <source>
        <strain evidence="14 15">CBS 269.64</strain>
    </source>
</reference>